<sequence>MGAVEQLFANASVLFAVLLIAAMAGLYSERAGIVNIAIDGMMIIGALTYALLGKMLSQYGNGMQLIALLGAGLVGGLFALLHGFATITLKSQQIISGVAINLLATGLGLFFVSIPSLAVGNMIKTGFTIIGIDNAKIVNIFVIIAVILAIFTFVFFYFTKAGTRFAACGENPHAIDAAGISVVKIRYTAVIISGVLASVAGAMFTHFLSNQFRGDVQGQGYIALAIMIFGQWRIQYITLGAVLFSFLIALASSLWRFAGWNIADPSNQLLKILPFVFALVTMVAFSKYSKVPKASGIPFDKGAR</sequence>
<dbReference type="PANTHER" id="PTHR43370:SF1">
    <property type="entry name" value="GUANOSINE ABC TRANSPORTER PERMEASE PROTEIN NUPQ"/>
    <property type="match status" value="1"/>
</dbReference>
<dbReference type="eggNOG" id="COG1079">
    <property type="taxonomic scope" value="Bacteria"/>
</dbReference>
<feature type="transmembrane region" description="Helical" evidence="6">
    <location>
        <begin position="65"/>
        <end position="88"/>
    </location>
</feature>
<dbReference type="PATRIC" id="fig|1276227.3.peg.46"/>
<keyword evidence="8" id="KW-1185">Reference proteome</keyword>
<dbReference type="GO" id="GO:0005886">
    <property type="term" value="C:plasma membrane"/>
    <property type="evidence" value="ECO:0007669"/>
    <property type="project" value="UniProtKB-SubCell"/>
</dbReference>
<dbReference type="Proteomes" id="UP000013964">
    <property type="component" value="Chromosome"/>
</dbReference>
<evidence type="ECO:0000256" key="3">
    <source>
        <dbReference type="ARBA" id="ARBA00022692"/>
    </source>
</evidence>
<evidence type="ECO:0000256" key="4">
    <source>
        <dbReference type="ARBA" id="ARBA00022989"/>
    </source>
</evidence>
<evidence type="ECO:0000256" key="1">
    <source>
        <dbReference type="ARBA" id="ARBA00004651"/>
    </source>
</evidence>
<evidence type="ECO:0000256" key="5">
    <source>
        <dbReference type="ARBA" id="ARBA00023136"/>
    </source>
</evidence>
<feature type="transmembrane region" description="Helical" evidence="6">
    <location>
        <begin position="33"/>
        <end position="53"/>
    </location>
</feature>
<feature type="transmembrane region" description="Helical" evidence="6">
    <location>
        <begin position="187"/>
        <end position="208"/>
    </location>
</feature>
<reference evidence="7 8" key="1">
    <citation type="journal article" date="2013" name="Genome Biol. Evol.">
        <title>Complete genomes of two dipteran-associated spiroplasmas provided insights into the origin, dynamics, and impacts of viral invasion in spiroplasma.</title>
        <authorList>
            <person name="Ku C."/>
            <person name="Lo W.S."/>
            <person name="Chen L.L."/>
            <person name="Kuo C.H."/>
        </authorList>
    </citation>
    <scope>NUCLEOTIDE SEQUENCE [LARGE SCALE GENOMIC DNA]</scope>
    <source>
        <strain evidence="7 8">DF-1</strain>
    </source>
</reference>
<feature type="transmembrane region" description="Helical" evidence="6">
    <location>
        <begin position="137"/>
        <end position="158"/>
    </location>
</feature>
<proteinExistence type="predicted"/>
<keyword evidence="2" id="KW-1003">Cell membrane</keyword>
<dbReference type="GO" id="GO:0022857">
    <property type="term" value="F:transmembrane transporter activity"/>
    <property type="evidence" value="ECO:0007669"/>
    <property type="project" value="InterPro"/>
</dbReference>
<evidence type="ECO:0000313" key="7">
    <source>
        <dbReference type="EMBL" id="AGM24632.1"/>
    </source>
</evidence>
<dbReference type="RefSeq" id="WP_016338459.1">
    <property type="nucleotide sequence ID" value="NC_021280.1"/>
</dbReference>
<dbReference type="AlphaFoldDB" id="R4U095"/>
<evidence type="ECO:0000256" key="2">
    <source>
        <dbReference type="ARBA" id="ARBA00022475"/>
    </source>
</evidence>
<feature type="transmembrane region" description="Helical" evidence="6">
    <location>
        <begin position="94"/>
        <end position="117"/>
    </location>
</feature>
<comment type="subcellular location">
    <subcellularLocation>
        <location evidence="1">Cell membrane</location>
        <topology evidence="1">Multi-pass membrane protein</topology>
    </subcellularLocation>
</comment>
<keyword evidence="4 6" id="KW-1133">Transmembrane helix</keyword>
<dbReference type="HOGENOM" id="CLU_040769_1_2_14"/>
<evidence type="ECO:0000256" key="6">
    <source>
        <dbReference type="SAM" id="Phobius"/>
    </source>
</evidence>
<dbReference type="PANTHER" id="PTHR43370">
    <property type="entry name" value="SUGAR ABC TRANSPORTER INTEGRAL MEMBRANE PROTEIN-RELATED"/>
    <property type="match status" value="1"/>
</dbReference>
<feature type="transmembrane region" description="Helical" evidence="6">
    <location>
        <begin position="269"/>
        <end position="285"/>
    </location>
</feature>
<name>R4U095_9MOLU</name>
<evidence type="ECO:0000313" key="8">
    <source>
        <dbReference type="Proteomes" id="UP000013964"/>
    </source>
</evidence>
<keyword evidence="5 6" id="KW-0472">Membrane</keyword>
<dbReference type="Pfam" id="PF02653">
    <property type="entry name" value="BPD_transp_2"/>
    <property type="match status" value="1"/>
</dbReference>
<dbReference type="CDD" id="cd06580">
    <property type="entry name" value="TM_PBP1_transp_TpRbsC_like"/>
    <property type="match status" value="1"/>
</dbReference>
<keyword evidence="3 6" id="KW-0812">Transmembrane</keyword>
<feature type="transmembrane region" description="Helical" evidence="6">
    <location>
        <begin position="7"/>
        <end position="27"/>
    </location>
</feature>
<dbReference type="KEGG" id="scr:SCHRY_v1c00450"/>
<dbReference type="STRING" id="1276227.SCHRY_v1c00450"/>
<protein>
    <submittedName>
        <fullName evidence="7">Ribose/galactose ABC transporter permease</fullName>
    </submittedName>
</protein>
<dbReference type="EMBL" id="CP005077">
    <property type="protein sequence ID" value="AGM24632.1"/>
    <property type="molecule type" value="Genomic_DNA"/>
</dbReference>
<organism evidence="7 8">
    <name type="scientific">Spiroplasma chrysopicola DF-1</name>
    <dbReference type="NCBI Taxonomy" id="1276227"/>
    <lineage>
        <taxon>Bacteria</taxon>
        <taxon>Bacillati</taxon>
        <taxon>Mycoplasmatota</taxon>
        <taxon>Mollicutes</taxon>
        <taxon>Entomoplasmatales</taxon>
        <taxon>Spiroplasmataceae</taxon>
        <taxon>Spiroplasma</taxon>
    </lineage>
</organism>
<feature type="transmembrane region" description="Helical" evidence="6">
    <location>
        <begin position="236"/>
        <end position="257"/>
    </location>
</feature>
<dbReference type="InterPro" id="IPR001851">
    <property type="entry name" value="ABC_transp_permease"/>
</dbReference>
<dbReference type="OrthoDB" id="9792579at2"/>
<gene>
    <name evidence="7" type="ORF">SCHRY_v1c00450</name>
</gene>
<accession>R4U095</accession>